<dbReference type="InterPro" id="IPR016098">
    <property type="entry name" value="CAP/MinC_C"/>
</dbReference>
<name>A0A369CJR8_9GAMM</name>
<evidence type="ECO:0000256" key="5">
    <source>
        <dbReference type="ARBA" id="ARBA00025606"/>
    </source>
</evidence>
<dbReference type="PANTHER" id="PTHR34108:SF1">
    <property type="entry name" value="SEPTUM SITE-DETERMINING PROTEIN MINC"/>
    <property type="match status" value="1"/>
</dbReference>
<keyword evidence="3 6" id="KW-0717">Septation</keyword>
<evidence type="ECO:0000259" key="8">
    <source>
        <dbReference type="Pfam" id="PF05209"/>
    </source>
</evidence>
<dbReference type="GO" id="GO:0051302">
    <property type="term" value="P:regulation of cell division"/>
    <property type="evidence" value="ECO:0007669"/>
    <property type="project" value="InterPro"/>
</dbReference>
<proteinExistence type="inferred from homology"/>
<sequence>MDRPQSDVLTATPFEIKGSMLTLLELRLHSTGLDAIAQHLAEKVAKAPGMFRSAPIVVDLQALGQVDGLDLAGLAAVMRGHGLVPVGVRGGSPALQAAAVEAGLGLLAAERRSETRPVPAKAAAAGGKTRVVTQPVRSGQQIYADGGDLVVLAAVSPGAEVLADGNIHVYGPLRGRALAGAHGDRTARIFCQCLEAELVSIAGHYRLFEELDPALRGHAVQVFEDGDNLMLQPL</sequence>
<dbReference type="GO" id="GO:0000917">
    <property type="term" value="P:division septum assembly"/>
    <property type="evidence" value="ECO:0007669"/>
    <property type="project" value="UniProtKB-KW"/>
</dbReference>
<feature type="domain" description="Septum formation inhibitor MinC C-terminal" evidence="7">
    <location>
        <begin position="131"/>
        <end position="231"/>
    </location>
</feature>
<dbReference type="AlphaFoldDB" id="A0A369CJR8"/>
<dbReference type="Gene3D" id="2.160.20.70">
    <property type="match status" value="1"/>
</dbReference>
<organism evidence="9 10">
    <name type="scientific">Thioalbus denitrificans</name>
    <dbReference type="NCBI Taxonomy" id="547122"/>
    <lineage>
        <taxon>Bacteria</taxon>
        <taxon>Pseudomonadati</taxon>
        <taxon>Pseudomonadota</taxon>
        <taxon>Gammaproteobacteria</taxon>
        <taxon>Chromatiales</taxon>
        <taxon>Ectothiorhodospiraceae</taxon>
        <taxon>Thioalbus</taxon>
    </lineage>
</organism>
<evidence type="ECO:0000313" key="9">
    <source>
        <dbReference type="EMBL" id="RCX33548.1"/>
    </source>
</evidence>
<reference evidence="9 10" key="1">
    <citation type="submission" date="2018-07" db="EMBL/GenBank/DDBJ databases">
        <title>Genomic Encyclopedia of Type Strains, Phase IV (KMG-IV): sequencing the most valuable type-strain genomes for metagenomic binning, comparative biology and taxonomic classification.</title>
        <authorList>
            <person name="Goeker M."/>
        </authorList>
    </citation>
    <scope>NUCLEOTIDE SEQUENCE [LARGE SCALE GENOMIC DNA]</scope>
    <source>
        <strain evidence="9 10">DSM 26407</strain>
    </source>
</reference>
<comment type="similarity">
    <text evidence="1 6">Belongs to the MinC family.</text>
</comment>
<dbReference type="HAMAP" id="MF_00267">
    <property type="entry name" value="MinC"/>
    <property type="match status" value="1"/>
</dbReference>
<dbReference type="GO" id="GO:0000902">
    <property type="term" value="P:cell morphogenesis"/>
    <property type="evidence" value="ECO:0007669"/>
    <property type="project" value="InterPro"/>
</dbReference>
<dbReference type="GO" id="GO:1901891">
    <property type="term" value="P:regulation of cell septum assembly"/>
    <property type="evidence" value="ECO:0007669"/>
    <property type="project" value="InterPro"/>
</dbReference>
<keyword evidence="4 6" id="KW-0131">Cell cycle</keyword>
<keyword evidence="2 6" id="KW-0132">Cell division</keyword>
<gene>
    <name evidence="6" type="primary">minC</name>
    <name evidence="9" type="ORF">DFQ59_101853</name>
</gene>
<evidence type="ECO:0000256" key="4">
    <source>
        <dbReference type="ARBA" id="ARBA00023306"/>
    </source>
</evidence>
<comment type="function">
    <text evidence="5 6">Cell division inhibitor that blocks the formation of polar Z ring septums. Rapidly oscillates between the poles of the cell to destabilize FtsZ filaments that have formed before they mature into polar Z rings. Prevents FtsZ polymerization.</text>
</comment>
<dbReference type="Pfam" id="PF03775">
    <property type="entry name" value="MinC_C"/>
    <property type="match status" value="1"/>
</dbReference>
<dbReference type="Gene3D" id="3.30.70.260">
    <property type="match status" value="1"/>
</dbReference>
<dbReference type="RefSeq" id="WP_114278374.1">
    <property type="nucleotide sequence ID" value="NZ_QPJY01000001.1"/>
</dbReference>
<dbReference type="EMBL" id="QPJY01000001">
    <property type="protein sequence ID" value="RCX33548.1"/>
    <property type="molecule type" value="Genomic_DNA"/>
</dbReference>
<evidence type="ECO:0000256" key="1">
    <source>
        <dbReference type="ARBA" id="ARBA00006291"/>
    </source>
</evidence>
<evidence type="ECO:0000259" key="7">
    <source>
        <dbReference type="Pfam" id="PF03775"/>
    </source>
</evidence>
<dbReference type="InterPro" id="IPR007874">
    <property type="entry name" value="MinC_N"/>
</dbReference>
<dbReference type="Proteomes" id="UP000252707">
    <property type="component" value="Unassembled WGS sequence"/>
</dbReference>
<comment type="caution">
    <text evidence="9">The sequence shown here is derived from an EMBL/GenBank/DDBJ whole genome shotgun (WGS) entry which is preliminary data.</text>
</comment>
<evidence type="ECO:0000256" key="2">
    <source>
        <dbReference type="ARBA" id="ARBA00022618"/>
    </source>
</evidence>
<dbReference type="NCBIfam" id="TIGR01222">
    <property type="entry name" value="minC"/>
    <property type="match status" value="1"/>
</dbReference>
<evidence type="ECO:0000256" key="3">
    <source>
        <dbReference type="ARBA" id="ARBA00023210"/>
    </source>
</evidence>
<evidence type="ECO:0000313" key="10">
    <source>
        <dbReference type="Proteomes" id="UP000252707"/>
    </source>
</evidence>
<dbReference type="PANTHER" id="PTHR34108">
    <property type="entry name" value="SEPTUM SITE-DETERMINING PROTEIN MINC"/>
    <property type="match status" value="1"/>
</dbReference>
<dbReference type="InterPro" id="IPR013033">
    <property type="entry name" value="MinC"/>
</dbReference>
<feature type="domain" description="Septum formation inhibitor MinC N-terminal" evidence="8">
    <location>
        <begin position="14"/>
        <end position="85"/>
    </location>
</feature>
<comment type="subunit">
    <text evidence="6">Interacts with MinD and FtsZ.</text>
</comment>
<protein>
    <recommendedName>
        <fullName evidence="6">Probable septum site-determining protein MinC</fullName>
    </recommendedName>
</protein>
<dbReference type="InterPro" id="IPR005526">
    <property type="entry name" value="Septum_form_inhib_MinC_C"/>
</dbReference>
<dbReference type="OrthoDB" id="9794530at2"/>
<evidence type="ECO:0000256" key="6">
    <source>
        <dbReference type="HAMAP-Rule" id="MF_00267"/>
    </source>
</evidence>
<accession>A0A369CJR8</accession>
<dbReference type="InterPro" id="IPR036145">
    <property type="entry name" value="MinC_C_sf"/>
</dbReference>
<dbReference type="Pfam" id="PF05209">
    <property type="entry name" value="MinC_N"/>
    <property type="match status" value="1"/>
</dbReference>
<dbReference type="SUPFAM" id="SSF63848">
    <property type="entry name" value="Cell-division inhibitor MinC, C-terminal domain"/>
    <property type="match status" value="1"/>
</dbReference>
<keyword evidence="10" id="KW-1185">Reference proteome</keyword>